<name>A0A0P7H0B0_9EURY</name>
<gene>
    <name evidence="1" type="ORF">SY89_02268</name>
</gene>
<dbReference type="Proteomes" id="UP000050535">
    <property type="component" value="Unassembled WGS sequence"/>
</dbReference>
<dbReference type="AlphaFoldDB" id="A0A0P7H0B0"/>
<keyword evidence="2" id="KW-1185">Reference proteome</keyword>
<proteinExistence type="predicted"/>
<evidence type="ECO:0000313" key="1">
    <source>
        <dbReference type="EMBL" id="KPN31521.1"/>
    </source>
</evidence>
<reference evidence="2" key="1">
    <citation type="submission" date="2013-11" db="EMBL/GenBank/DDBJ databases">
        <authorList>
            <person name="Hoang H.T."/>
            <person name="Killian M.L."/>
            <person name="Madson D.M."/>
            <person name="Arruda P.H.E."/>
            <person name="Sun D."/>
            <person name="Schwartz K.J."/>
            <person name="Yoon K."/>
        </authorList>
    </citation>
    <scope>NUCLEOTIDE SEQUENCE [LARGE SCALE GENOMIC DNA]</scope>
    <source>
        <strain evidence="2">CDK2</strain>
    </source>
</reference>
<organism evidence="1 2">
    <name type="scientific">Halolamina pelagica</name>
    <dbReference type="NCBI Taxonomy" id="699431"/>
    <lineage>
        <taxon>Archaea</taxon>
        <taxon>Methanobacteriati</taxon>
        <taxon>Methanobacteriota</taxon>
        <taxon>Stenosarchaea group</taxon>
        <taxon>Halobacteria</taxon>
        <taxon>Halobacteriales</taxon>
        <taxon>Haloferacaceae</taxon>
    </lineage>
</organism>
<dbReference type="EMBL" id="LGUC01000001">
    <property type="protein sequence ID" value="KPN31521.1"/>
    <property type="molecule type" value="Genomic_DNA"/>
</dbReference>
<dbReference type="Pfam" id="PF24372">
    <property type="entry name" value="DUF7528"/>
    <property type="match status" value="1"/>
</dbReference>
<dbReference type="STRING" id="699431.SY89_02268"/>
<dbReference type="RefSeq" id="WP_239685587.1">
    <property type="nucleotide sequence ID" value="NZ_LGUC01000001.1"/>
</dbReference>
<comment type="caution">
    <text evidence="1">The sequence shown here is derived from an EMBL/GenBank/DDBJ whole genome shotgun (WGS) entry which is preliminary data.</text>
</comment>
<sequence>MEFFRTAGRYRRDGSYAVARRAADTPGNEQVFDSFAALRALFASLPAEFGAEAVGDEGVTGSRRHLVVRHLAEHPAFDCALVSERPLRAEKVEG</sequence>
<protein>
    <submittedName>
        <fullName evidence="1">Uncharacterized protein</fullName>
    </submittedName>
</protein>
<dbReference type="InterPro" id="IPR055950">
    <property type="entry name" value="DUF7528"/>
</dbReference>
<accession>A0A0P7H0B0</accession>
<evidence type="ECO:0000313" key="2">
    <source>
        <dbReference type="Proteomes" id="UP000050535"/>
    </source>
</evidence>